<feature type="non-terminal residue" evidence="1">
    <location>
        <position position="1"/>
    </location>
</feature>
<gene>
    <name evidence="1" type="ORF">GCK32_020545</name>
</gene>
<evidence type="ECO:0000313" key="1">
    <source>
        <dbReference type="EMBL" id="KAK5974005.1"/>
    </source>
</evidence>
<reference evidence="1 2" key="1">
    <citation type="submission" date="2019-10" db="EMBL/GenBank/DDBJ databases">
        <title>Assembly and Annotation for the nematode Trichostrongylus colubriformis.</title>
        <authorList>
            <person name="Martin J."/>
        </authorList>
    </citation>
    <scope>NUCLEOTIDE SEQUENCE [LARGE SCALE GENOMIC DNA]</scope>
    <source>
        <strain evidence="1">G859</strain>
        <tissue evidence="1">Whole worm</tissue>
    </source>
</reference>
<dbReference type="EMBL" id="WIXE01014789">
    <property type="protein sequence ID" value="KAK5974005.1"/>
    <property type="molecule type" value="Genomic_DNA"/>
</dbReference>
<evidence type="ECO:0000313" key="2">
    <source>
        <dbReference type="Proteomes" id="UP001331761"/>
    </source>
</evidence>
<comment type="caution">
    <text evidence="1">The sequence shown here is derived from an EMBL/GenBank/DDBJ whole genome shotgun (WGS) entry which is preliminary data.</text>
</comment>
<organism evidence="1 2">
    <name type="scientific">Trichostrongylus colubriformis</name>
    <name type="common">Black scour worm</name>
    <dbReference type="NCBI Taxonomy" id="6319"/>
    <lineage>
        <taxon>Eukaryota</taxon>
        <taxon>Metazoa</taxon>
        <taxon>Ecdysozoa</taxon>
        <taxon>Nematoda</taxon>
        <taxon>Chromadorea</taxon>
        <taxon>Rhabditida</taxon>
        <taxon>Rhabditina</taxon>
        <taxon>Rhabditomorpha</taxon>
        <taxon>Strongyloidea</taxon>
        <taxon>Trichostrongylidae</taxon>
        <taxon>Trichostrongylus</taxon>
    </lineage>
</organism>
<accession>A0AAN8FPT3</accession>
<protein>
    <submittedName>
        <fullName evidence="1">Uncharacterized protein</fullName>
    </submittedName>
</protein>
<keyword evidence="2" id="KW-1185">Reference proteome</keyword>
<dbReference type="Proteomes" id="UP001331761">
    <property type="component" value="Unassembled WGS sequence"/>
</dbReference>
<sequence length="82" mass="9448">SGIPAILNIWVFGNINFCSIPDLNLRKTSEPHGECPPTVPPLFSQMRFSESDLSLNRAHWITETFNRRECARFIPTNKYPEK</sequence>
<dbReference type="AlphaFoldDB" id="A0AAN8FPT3"/>
<name>A0AAN8FPT3_TRICO</name>
<proteinExistence type="predicted"/>